<dbReference type="InterPro" id="IPR038466">
    <property type="entry name" value="S8_pro-domain_sf"/>
</dbReference>
<dbReference type="AlphaFoldDB" id="A0A6G0ZCZ1"/>
<evidence type="ECO:0000313" key="4">
    <source>
        <dbReference type="EMBL" id="KAF0768559.1"/>
    </source>
</evidence>
<gene>
    <name evidence="4" type="ORF">FWK35_00001553</name>
</gene>
<protein>
    <submittedName>
        <fullName evidence="4">Otolith matrix protein OMM-64-like</fullName>
    </submittedName>
</protein>
<dbReference type="OrthoDB" id="6624959at2759"/>
<dbReference type="InterPro" id="IPR032815">
    <property type="entry name" value="S8_pro-domain"/>
</dbReference>
<feature type="signal peptide" evidence="2">
    <location>
        <begin position="1"/>
        <end position="25"/>
    </location>
</feature>
<organism evidence="4 5">
    <name type="scientific">Aphis craccivora</name>
    <name type="common">Cowpea aphid</name>
    <dbReference type="NCBI Taxonomy" id="307492"/>
    <lineage>
        <taxon>Eukaryota</taxon>
        <taxon>Metazoa</taxon>
        <taxon>Ecdysozoa</taxon>
        <taxon>Arthropoda</taxon>
        <taxon>Hexapoda</taxon>
        <taxon>Insecta</taxon>
        <taxon>Pterygota</taxon>
        <taxon>Neoptera</taxon>
        <taxon>Paraneoptera</taxon>
        <taxon>Hemiptera</taxon>
        <taxon>Sternorrhyncha</taxon>
        <taxon>Aphidomorpha</taxon>
        <taxon>Aphidoidea</taxon>
        <taxon>Aphididae</taxon>
        <taxon>Aphidini</taxon>
        <taxon>Aphis</taxon>
        <taxon>Aphis</taxon>
    </lineage>
</organism>
<dbReference type="EMBL" id="VUJU01000748">
    <property type="protein sequence ID" value="KAF0768559.1"/>
    <property type="molecule type" value="Genomic_DNA"/>
</dbReference>
<comment type="caution">
    <text evidence="4">The sequence shown here is derived from an EMBL/GenBank/DDBJ whole genome shotgun (WGS) entry which is preliminary data.</text>
</comment>
<feature type="compositionally biased region" description="Acidic residues" evidence="1">
    <location>
        <begin position="239"/>
        <end position="318"/>
    </location>
</feature>
<dbReference type="Proteomes" id="UP000478052">
    <property type="component" value="Unassembled WGS sequence"/>
</dbReference>
<feature type="compositionally biased region" description="Polar residues" evidence="1">
    <location>
        <begin position="206"/>
        <end position="221"/>
    </location>
</feature>
<sequence>MHFIMAKSLSIIFVSFIFSTSVSFGEDACSHFEDKDCVSPNILKNGHFINQWSVYLPGMTKNQARQLLEENGFDYLGQIMDGIDLHLVTKKGTQEKHALPNERIIELLKKHEKVHSVAQKHVLENSQEQVVNIIDEDKVFLESLDPSTILLNDGWNNLERITAFEAAEAARTAAASDNTKSTDANEVNEADGGNPKKKRRGKIQDGVSSSENKNPSDSLNADDSVETSDEGTFDKESSSEEVLDEDALDENASDEYAQDEDVSDEEALDEDITDKDALDEDVSDEEALDEDITDKDALDEDALDEDALDEDSLEEESLNETKKGTNG</sequence>
<evidence type="ECO:0000259" key="3">
    <source>
        <dbReference type="Pfam" id="PF16470"/>
    </source>
</evidence>
<accession>A0A6G0ZCZ1</accession>
<proteinExistence type="predicted"/>
<feature type="compositionally biased region" description="Polar residues" evidence="1">
    <location>
        <begin position="176"/>
        <end position="185"/>
    </location>
</feature>
<feature type="chain" id="PRO_5026277561" evidence="2">
    <location>
        <begin position="26"/>
        <end position="327"/>
    </location>
</feature>
<reference evidence="4 5" key="1">
    <citation type="submission" date="2019-08" db="EMBL/GenBank/DDBJ databases">
        <title>Whole genome of Aphis craccivora.</title>
        <authorList>
            <person name="Voronova N.V."/>
            <person name="Shulinski R.S."/>
            <person name="Bandarenka Y.V."/>
            <person name="Zhorov D.G."/>
            <person name="Warner D."/>
        </authorList>
    </citation>
    <scope>NUCLEOTIDE SEQUENCE [LARGE SCALE GENOMIC DNA]</scope>
    <source>
        <strain evidence="4">180601</strain>
        <tissue evidence="4">Whole Body</tissue>
    </source>
</reference>
<keyword evidence="2" id="KW-0732">Signal</keyword>
<evidence type="ECO:0000256" key="2">
    <source>
        <dbReference type="SAM" id="SignalP"/>
    </source>
</evidence>
<dbReference type="SUPFAM" id="SSF54897">
    <property type="entry name" value="Protease propeptides/inhibitors"/>
    <property type="match status" value="1"/>
</dbReference>
<evidence type="ECO:0000256" key="1">
    <source>
        <dbReference type="SAM" id="MobiDB-lite"/>
    </source>
</evidence>
<dbReference type="Gene3D" id="3.30.70.850">
    <property type="entry name" value="Peptidase S8, pro-domain"/>
    <property type="match status" value="1"/>
</dbReference>
<feature type="region of interest" description="Disordered" evidence="1">
    <location>
        <begin position="173"/>
        <end position="327"/>
    </location>
</feature>
<name>A0A6G0ZCZ1_APHCR</name>
<keyword evidence="5" id="KW-1185">Reference proteome</keyword>
<dbReference type="Pfam" id="PF16470">
    <property type="entry name" value="S8_pro-domain"/>
    <property type="match status" value="1"/>
</dbReference>
<evidence type="ECO:0000313" key="5">
    <source>
        <dbReference type="Proteomes" id="UP000478052"/>
    </source>
</evidence>
<feature type="domain" description="Peptidase S8 pro-domain" evidence="3">
    <location>
        <begin position="51"/>
        <end position="126"/>
    </location>
</feature>